<dbReference type="Gene3D" id="3.30.565.10">
    <property type="entry name" value="Histidine kinase-like ATPase, C-terminal domain"/>
    <property type="match status" value="1"/>
</dbReference>
<dbReference type="SUPFAM" id="SSF47384">
    <property type="entry name" value="Homodimeric domain of signal transducing histidine kinase"/>
    <property type="match status" value="1"/>
</dbReference>
<keyword evidence="3 9" id="KW-0597">Phosphoprotein</keyword>
<dbReference type="InterPro" id="IPR013767">
    <property type="entry name" value="PAS_fold"/>
</dbReference>
<accession>A0A3L9Y886</accession>
<keyword evidence="8" id="KW-0902">Two-component regulatory system</keyword>
<dbReference type="Gene3D" id="3.30.450.20">
    <property type="entry name" value="PAS domain"/>
    <property type="match status" value="1"/>
</dbReference>
<dbReference type="InterPro" id="IPR004358">
    <property type="entry name" value="Sig_transdc_His_kin-like_C"/>
</dbReference>
<evidence type="ECO:0000313" key="15">
    <source>
        <dbReference type="EMBL" id="RMA42286.1"/>
    </source>
</evidence>
<dbReference type="GO" id="GO:0006355">
    <property type="term" value="P:regulation of DNA-templated transcription"/>
    <property type="evidence" value="ECO:0007669"/>
    <property type="project" value="InterPro"/>
</dbReference>
<feature type="domain" description="PAC" evidence="14">
    <location>
        <begin position="162"/>
        <end position="214"/>
    </location>
</feature>
<evidence type="ECO:0000256" key="8">
    <source>
        <dbReference type="ARBA" id="ARBA00023012"/>
    </source>
</evidence>
<keyword evidence="6 15" id="KW-0418">Kinase</keyword>
<dbReference type="InterPro" id="IPR001789">
    <property type="entry name" value="Sig_transdc_resp-reg_receiver"/>
</dbReference>
<dbReference type="InterPro" id="IPR000700">
    <property type="entry name" value="PAS-assoc_C"/>
</dbReference>
<dbReference type="NCBIfam" id="TIGR00229">
    <property type="entry name" value="sensory_box"/>
    <property type="match status" value="1"/>
</dbReference>
<dbReference type="InterPro" id="IPR036890">
    <property type="entry name" value="HATPase_C_sf"/>
</dbReference>
<keyword evidence="5" id="KW-0547">Nucleotide-binding</keyword>
<evidence type="ECO:0000259" key="13">
    <source>
        <dbReference type="PROSITE" id="PS50112"/>
    </source>
</evidence>
<dbReference type="InterPro" id="IPR005467">
    <property type="entry name" value="His_kinase_dom"/>
</dbReference>
<dbReference type="SUPFAM" id="SSF52172">
    <property type="entry name" value="CheY-like"/>
    <property type="match status" value="1"/>
</dbReference>
<dbReference type="SMART" id="SM00091">
    <property type="entry name" value="PAS"/>
    <property type="match status" value="1"/>
</dbReference>
<dbReference type="SMART" id="SM00388">
    <property type="entry name" value="HisKA"/>
    <property type="match status" value="1"/>
</dbReference>
<dbReference type="PROSITE" id="PS50112">
    <property type="entry name" value="PAS"/>
    <property type="match status" value="1"/>
</dbReference>
<dbReference type="Gene3D" id="3.40.50.2300">
    <property type="match status" value="1"/>
</dbReference>
<dbReference type="SMART" id="SM00387">
    <property type="entry name" value="HATPase_c"/>
    <property type="match status" value="1"/>
</dbReference>
<dbReference type="Proteomes" id="UP000281343">
    <property type="component" value="Unassembled WGS sequence"/>
</dbReference>
<evidence type="ECO:0000259" key="11">
    <source>
        <dbReference type="PROSITE" id="PS50109"/>
    </source>
</evidence>
<dbReference type="PRINTS" id="PR00344">
    <property type="entry name" value="BCTRLSENSOR"/>
</dbReference>
<dbReference type="InterPro" id="IPR003594">
    <property type="entry name" value="HATPase_dom"/>
</dbReference>
<dbReference type="SUPFAM" id="SSF55785">
    <property type="entry name" value="PYP-like sensor domain (PAS domain)"/>
    <property type="match status" value="1"/>
</dbReference>
<evidence type="ECO:0000256" key="7">
    <source>
        <dbReference type="ARBA" id="ARBA00022840"/>
    </source>
</evidence>
<dbReference type="InterPro" id="IPR036097">
    <property type="entry name" value="HisK_dim/P_sf"/>
</dbReference>
<dbReference type="EC" id="2.7.13.3" evidence="2"/>
<comment type="catalytic activity">
    <reaction evidence="1">
        <text>ATP + protein L-histidine = ADP + protein N-phospho-L-histidine.</text>
        <dbReference type="EC" id="2.7.13.3"/>
    </reaction>
</comment>
<feature type="modified residue" description="4-aspartylphosphate" evidence="9">
    <location>
        <position position="517"/>
    </location>
</feature>
<dbReference type="SMART" id="SM00086">
    <property type="entry name" value="PAC"/>
    <property type="match status" value="1"/>
</dbReference>
<evidence type="ECO:0000256" key="1">
    <source>
        <dbReference type="ARBA" id="ARBA00000085"/>
    </source>
</evidence>
<dbReference type="InterPro" id="IPR000014">
    <property type="entry name" value="PAS"/>
</dbReference>
<evidence type="ECO:0000259" key="12">
    <source>
        <dbReference type="PROSITE" id="PS50110"/>
    </source>
</evidence>
<dbReference type="Pfam" id="PF00072">
    <property type="entry name" value="Response_reg"/>
    <property type="match status" value="1"/>
</dbReference>
<dbReference type="PROSITE" id="PS50113">
    <property type="entry name" value="PAC"/>
    <property type="match status" value="1"/>
</dbReference>
<comment type="caution">
    <text evidence="15">The sequence shown here is derived from an EMBL/GenBank/DDBJ whole genome shotgun (WGS) entry which is preliminary data.</text>
</comment>
<organism evidence="15 16">
    <name type="scientific">Rhodophyticola porphyridii</name>
    <dbReference type="NCBI Taxonomy" id="1852017"/>
    <lineage>
        <taxon>Bacteria</taxon>
        <taxon>Pseudomonadati</taxon>
        <taxon>Pseudomonadota</taxon>
        <taxon>Alphaproteobacteria</taxon>
        <taxon>Rhodobacterales</taxon>
        <taxon>Roseobacteraceae</taxon>
        <taxon>Rhodophyticola</taxon>
    </lineage>
</organism>
<feature type="domain" description="Response regulatory" evidence="12">
    <location>
        <begin position="466"/>
        <end position="579"/>
    </location>
</feature>
<dbReference type="PROSITE" id="PS50110">
    <property type="entry name" value="RESPONSE_REGULATORY"/>
    <property type="match status" value="1"/>
</dbReference>
<evidence type="ECO:0000256" key="10">
    <source>
        <dbReference type="SAM" id="Phobius"/>
    </source>
</evidence>
<dbReference type="GO" id="GO:0000155">
    <property type="term" value="F:phosphorelay sensor kinase activity"/>
    <property type="evidence" value="ECO:0007669"/>
    <property type="project" value="InterPro"/>
</dbReference>
<keyword evidence="10" id="KW-0812">Transmembrane</keyword>
<dbReference type="PANTHER" id="PTHR43065">
    <property type="entry name" value="SENSOR HISTIDINE KINASE"/>
    <property type="match status" value="1"/>
</dbReference>
<dbReference type="Pfam" id="PF00512">
    <property type="entry name" value="HisKA"/>
    <property type="match status" value="1"/>
</dbReference>
<evidence type="ECO:0000256" key="9">
    <source>
        <dbReference type="PROSITE-ProRule" id="PRU00169"/>
    </source>
</evidence>
<name>A0A3L9Y886_9RHOB</name>
<dbReference type="Gene3D" id="1.10.287.130">
    <property type="match status" value="1"/>
</dbReference>
<gene>
    <name evidence="15" type="ORF">D9R08_09230</name>
</gene>
<evidence type="ECO:0000256" key="5">
    <source>
        <dbReference type="ARBA" id="ARBA00022741"/>
    </source>
</evidence>
<feature type="transmembrane region" description="Helical" evidence="10">
    <location>
        <begin position="42"/>
        <end position="66"/>
    </location>
</feature>
<dbReference type="PANTHER" id="PTHR43065:SF46">
    <property type="entry name" value="C4-DICARBOXYLATE TRANSPORT SENSOR PROTEIN DCTB"/>
    <property type="match status" value="1"/>
</dbReference>
<dbReference type="PROSITE" id="PS50109">
    <property type="entry name" value="HIS_KIN"/>
    <property type="match status" value="1"/>
</dbReference>
<keyword evidence="10" id="KW-0472">Membrane</keyword>
<evidence type="ECO:0000313" key="16">
    <source>
        <dbReference type="Proteomes" id="UP000281343"/>
    </source>
</evidence>
<keyword evidence="7" id="KW-0067">ATP-binding</keyword>
<dbReference type="InterPro" id="IPR011006">
    <property type="entry name" value="CheY-like_superfamily"/>
</dbReference>
<dbReference type="Pfam" id="PF02518">
    <property type="entry name" value="HATPase_c"/>
    <property type="match status" value="1"/>
</dbReference>
<feature type="domain" description="Histidine kinase" evidence="11">
    <location>
        <begin position="227"/>
        <end position="446"/>
    </location>
</feature>
<keyword evidence="4" id="KW-0808">Transferase</keyword>
<dbReference type="SUPFAM" id="SSF55874">
    <property type="entry name" value="ATPase domain of HSP90 chaperone/DNA topoisomerase II/histidine kinase"/>
    <property type="match status" value="1"/>
</dbReference>
<evidence type="ECO:0000256" key="2">
    <source>
        <dbReference type="ARBA" id="ARBA00012438"/>
    </source>
</evidence>
<dbReference type="EMBL" id="RCNT01000004">
    <property type="protein sequence ID" value="RMA42286.1"/>
    <property type="molecule type" value="Genomic_DNA"/>
</dbReference>
<keyword evidence="10" id="KW-1133">Transmembrane helix</keyword>
<protein>
    <recommendedName>
        <fullName evidence="2">histidine kinase</fullName>
        <ecNumber evidence="2">2.7.13.3</ecNumber>
    </recommendedName>
</protein>
<dbReference type="GO" id="GO:0005524">
    <property type="term" value="F:ATP binding"/>
    <property type="evidence" value="ECO:0007669"/>
    <property type="project" value="UniProtKB-KW"/>
</dbReference>
<dbReference type="Pfam" id="PF00989">
    <property type="entry name" value="PAS"/>
    <property type="match status" value="1"/>
</dbReference>
<feature type="domain" description="PAS" evidence="13">
    <location>
        <begin position="89"/>
        <end position="135"/>
    </location>
</feature>
<evidence type="ECO:0000256" key="4">
    <source>
        <dbReference type="ARBA" id="ARBA00022679"/>
    </source>
</evidence>
<proteinExistence type="predicted"/>
<dbReference type="AlphaFoldDB" id="A0A3L9Y886"/>
<dbReference type="CDD" id="cd00130">
    <property type="entry name" value="PAS"/>
    <property type="match status" value="1"/>
</dbReference>
<keyword evidence="16" id="KW-1185">Reference proteome</keyword>
<reference evidence="15 16" key="1">
    <citation type="submission" date="2018-10" db="EMBL/GenBank/DDBJ databases">
        <authorList>
            <person name="Jung H.S."/>
            <person name="Jeon C.O."/>
        </authorList>
    </citation>
    <scope>NUCLEOTIDE SEQUENCE [LARGE SCALE GENOMIC DNA]</scope>
    <source>
        <strain evidence="15 16">MA-7-27</strain>
    </source>
</reference>
<dbReference type="InterPro" id="IPR035965">
    <property type="entry name" value="PAS-like_dom_sf"/>
</dbReference>
<dbReference type="InterPro" id="IPR001610">
    <property type="entry name" value="PAC"/>
</dbReference>
<sequence>MRVDDARAIAGLATLESVWRDARRQSTARLIDAVRRGETLTITGFVAMFLLVVAAAILSTLIFVLARNVRRSVARLAEELAARARVERSEKLLAEVVEQSPATILITDTGGIIRYVNRRFEQASGWPREDVIGQTPKFLESGDTPRDDYKEIWRLLRNGDRWQGLFRNLRRDGSSFWVDTVILPLRGTDGVIHSYVGVGEDITDRREARDQVARAQKLEAVGLLAGGIAHDFNNILTTIIGSAHLAAEEAATGSEQAQDIAQISIAARRAKALVRQLLGFARRETSKSEPIKLYGAIGEAADLLRAAIAPTILIETPDDAPICVLADQTHLHQILINLGTNAAEAIGERPGSIRFSVDRPTDPPADLPDRPDGWVQLCVDDDGPGIPEVERQRVFDAFYTTKPLGKGSGLGLAVVQGLVQDMGGLVRIGTSPEGGARFCVLLPAAAAGSGQRAVPDAGVVPHGHGRLLLVDDRTEIAATFRRVLERLGYRVDAFTAPEIALKAFREKPDRVDLVISDVVMPGMSGTELVTEMRKLRPDLPVVLWTGFKRAALDLPGPAPAVLSKPVDPLDLARAVHEALLPAKQS</sequence>
<evidence type="ECO:0000256" key="3">
    <source>
        <dbReference type="ARBA" id="ARBA00022553"/>
    </source>
</evidence>
<dbReference type="SMART" id="SM00448">
    <property type="entry name" value="REC"/>
    <property type="match status" value="1"/>
</dbReference>
<evidence type="ECO:0000259" key="14">
    <source>
        <dbReference type="PROSITE" id="PS50113"/>
    </source>
</evidence>
<evidence type="ECO:0000256" key="6">
    <source>
        <dbReference type="ARBA" id="ARBA00022777"/>
    </source>
</evidence>
<dbReference type="CDD" id="cd00082">
    <property type="entry name" value="HisKA"/>
    <property type="match status" value="1"/>
</dbReference>
<dbReference type="InterPro" id="IPR003661">
    <property type="entry name" value="HisK_dim/P_dom"/>
</dbReference>